<evidence type="ECO:0000313" key="3">
    <source>
        <dbReference type="Proteomes" id="UP001316803"/>
    </source>
</evidence>
<dbReference type="Proteomes" id="UP001316803">
    <property type="component" value="Unassembled WGS sequence"/>
</dbReference>
<dbReference type="EMBL" id="JAKLMC020000016">
    <property type="protein sequence ID" value="KAK5952212.1"/>
    <property type="molecule type" value="Genomic_DNA"/>
</dbReference>
<sequence>MATNNHTSKFGPESSARATATTQIPERHSVAGTAEAKTSASRRTLSSAGRLDSTEVQDVKLDAGKDEWVFVEKLEEKVMTVEELDKWMQEKTCPVLLAKAKKEVEDFDGVA</sequence>
<feature type="region of interest" description="Disordered" evidence="1">
    <location>
        <begin position="1"/>
        <end position="51"/>
    </location>
</feature>
<keyword evidence="3" id="KW-1185">Reference proteome</keyword>
<feature type="compositionally biased region" description="Polar residues" evidence="1">
    <location>
        <begin position="36"/>
        <end position="47"/>
    </location>
</feature>
<dbReference type="AlphaFoldDB" id="A0AAN8EJE1"/>
<accession>A0AAN8EJE1</accession>
<protein>
    <submittedName>
        <fullName evidence="2">Uncharacterized protein</fullName>
    </submittedName>
</protein>
<evidence type="ECO:0000313" key="2">
    <source>
        <dbReference type="EMBL" id="KAK5952212.1"/>
    </source>
</evidence>
<reference evidence="2 3" key="1">
    <citation type="submission" date="2022-12" db="EMBL/GenBank/DDBJ databases">
        <title>Genomic features and morphological characterization of a novel Knufia sp. strain isolated from spacecraft assembly facility.</title>
        <authorList>
            <person name="Teixeira M."/>
            <person name="Chander A.M."/>
            <person name="Stajich J.E."/>
            <person name="Venkateswaran K."/>
        </authorList>
    </citation>
    <scope>NUCLEOTIDE SEQUENCE [LARGE SCALE GENOMIC DNA]</scope>
    <source>
        <strain evidence="2 3">FJI-L2-BK-P2</strain>
    </source>
</reference>
<comment type="caution">
    <text evidence="2">The sequence shown here is derived from an EMBL/GenBank/DDBJ whole genome shotgun (WGS) entry which is preliminary data.</text>
</comment>
<gene>
    <name evidence="2" type="ORF">OHC33_006685</name>
</gene>
<organism evidence="2 3">
    <name type="scientific">Knufia fluminis</name>
    <dbReference type="NCBI Taxonomy" id="191047"/>
    <lineage>
        <taxon>Eukaryota</taxon>
        <taxon>Fungi</taxon>
        <taxon>Dikarya</taxon>
        <taxon>Ascomycota</taxon>
        <taxon>Pezizomycotina</taxon>
        <taxon>Eurotiomycetes</taxon>
        <taxon>Chaetothyriomycetidae</taxon>
        <taxon>Chaetothyriales</taxon>
        <taxon>Trichomeriaceae</taxon>
        <taxon>Knufia</taxon>
    </lineage>
</organism>
<name>A0AAN8EJE1_9EURO</name>
<evidence type="ECO:0000256" key="1">
    <source>
        <dbReference type="SAM" id="MobiDB-lite"/>
    </source>
</evidence>
<proteinExistence type="predicted"/>